<dbReference type="CDD" id="cd12148">
    <property type="entry name" value="fungal_TF_MHR"/>
    <property type="match status" value="1"/>
</dbReference>
<proteinExistence type="predicted"/>
<dbReference type="HOGENOM" id="CLU_375554_0_0_1"/>
<sequence>MGLHQPRHISASVRSASLLLSTGAKPVLTIRAREGQTVEVTEHCISSEATSGTRVMAPSASTSAAAPPLAKDGQPVKMKKKRNRKVLSCNHCRVKKLKCDRLAPCTACATRSVHCTNLDKPKPSSNAAALGSTSKRRTATSTRRAAAVGNPGKDSVRQPSGSASASSPHSSGSSSTYDSDADGSDNDYIESDTLRGAFSWQATSDLSLAFDERDLPARLPPAPVSSLRPTLPSSSDSDPTPSFTLPSIAAQAERIASASAPPSYQMQPKPVVTAVPQVAASASLVAGYTLPPDTQCRAMLLSYFAHVNTKLPLVHRPSFWKDYELDLARTHTGYRGTVFGMLSLASVNDPDHPEWHQHAHEYSEAARDTLFLGGGAFDLYWLTSITLMLMSAIAVQSPSAKYMLTWAVRTAVSYKAHCCNASLWTSSQLVDEMRKRLWWSLALCELVLASQSGDVSAFDCSLTDCGLPGANSDAELADTSMSVQYADRGDSYEHSANFARLLAVCQAAYGTLLAIRQGSNNMHAAIAHLTRFDTNLIKSEHDNVQPITAYHSIVSSSLQIMLHESLAASWAGRSLSAYTASTQVCMAAVMRVQQKFAAMQAQAELWPLSAALAAISERFLAQIASSQGNQPIVQHIATSISSSLTRPGLVRPASDSSDRFQSANSTAPTSAGTWAHDDVNRFAAELKSHSARPFELSGMPSHRVARSSWSSGTPAATLPWALGSTEDTYMPCDAALPSPGSFFPRRTSLPFGKLDSPARMYTPSFGLATPDDFGGSSSQSYFDNLTRSDRYSTL</sequence>
<dbReference type="PANTHER" id="PTHR46910">
    <property type="entry name" value="TRANSCRIPTION FACTOR PDR1"/>
    <property type="match status" value="1"/>
</dbReference>
<feature type="domain" description="Zn(2)-C6 fungal-type" evidence="6">
    <location>
        <begin position="88"/>
        <end position="117"/>
    </location>
</feature>
<dbReference type="OrthoDB" id="2530408at2759"/>
<feature type="compositionally biased region" description="Polar residues" evidence="5">
    <location>
        <begin position="659"/>
        <end position="672"/>
    </location>
</feature>
<dbReference type="SMART" id="SM00066">
    <property type="entry name" value="GAL4"/>
    <property type="match status" value="1"/>
</dbReference>
<keyword evidence="2" id="KW-0479">Metal-binding</keyword>
<reference evidence="7 8" key="2">
    <citation type="journal article" date="2012" name="Open Biol.">
        <title>Characteristics of nucleosomes and linker DNA regions on the genome of the basidiomycete Mixia osmundae revealed by mono- and dinucleosome mapping.</title>
        <authorList>
            <person name="Nishida H."/>
            <person name="Kondo S."/>
            <person name="Matsumoto T."/>
            <person name="Suzuki Y."/>
            <person name="Yoshikawa H."/>
            <person name="Taylor T.D."/>
            <person name="Sugiyama J."/>
        </authorList>
    </citation>
    <scope>NUCLEOTIDE SEQUENCE [LARGE SCALE GENOMIC DNA]</scope>
    <source>
        <strain evidence="8">CBS 9802 / IAM 14324 / JCM 22182 / KY 12970</strain>
    </source>
</reference>
<dbReference type="PANTHER" id="PTHR46910:SF3">
    <property type="entry name" value="HALOTOLERANCE PROTEIN 9-RELATED"/>
    <property type="match status" value="1"/>
</dbReference>
<comment type="subcellular location">
    <subcellularLocation>
        <location evidence="1">Nucleus</location>
    </subcellularLocation>
</comment>
<dbReference type="InterPro" id="IPR050987">
    <property type="entry name" value="AtrR-like"/>
</dbReference>
<evidence type="ECO:0000256" key="5">
    <source>
        <dbReference type="SAM" id="MobiDB-lite"/>
    </source>
</evidence>
<evidence type="ECO:0000256" key="1">
    <source>
        <dbReference type="ARBA" id="ARBA00004123"/>
    </source>
</evidence>
<dbReference type="GO" id="GO:0008270">
    <property type="term" value="F:zinc ion binding"/>
    <property type="evidence" value="ECO:0007669"/>
    <property type="project" value="InterPro"/>
</dbReference>
<dbReference type="PROSITE" id="PS00463">
    <property type="entry name" value="ZN2_CY6_FUNGAL_1"/>
    <property type="match status" value="1"/>
</dbReference>
<feature type="region of interest" description="Disordered" evidence="5">
    <location>
        <begin position="50"/>
        <end position="82"/>
    </location>
</feature>
<reference evidence="7 8" key="1">
    <citation type="journal article" date="2011" name="J. Gen. Appl. Microbiol.">
        <title>Draft genome sequencing of the enigmatic basidiomycete Mixia osmundae.</title>
        <authorList>
            <person name="Nishida H."/>
            <person name="Nagatsuka Y."/>
            <person name="Sugiyama J."/>
        </authorList>
    </citation>
    <scope>NUCLEOTIDE SEQUENCE [LARGE SCALE GENOMIC DNA]</scope>
    <source>
        <strain evidence="8">CBS 9802 / IAM 14324 / JCM 22182 / KY 12970</strain>
    </source>
</reference>
<dbReference type="EMBL" id="BABT02000150">
    <property type="protein sequence ID" value="GAA98173.1"/>
    <property type="molecule type" value="Genomic_DNA"/>
</dbReference>
<protein>
    <recommendedName>
        <fullName evidence="6">Zn(2)-C6 fungal-type domain-containing protein</fullName>
    </recommendedName>
</protein>
<keyword evidence="4" id="KW-0539">Nucleus</keyword>
<evidence type="ECO:0000256" key="2">
    <source>
        <dbReference type="ARBA" id="ARBA00022723"/>
    </source>
</evidence>
<dbReference type="Pfam" id="PF04082">
    <property type="entry name" value="Fungal_trans"/>
    <property type="match status" value="1"/>
</dbReference>
<organism evidence="7 8">
    <name type="scientific">Mixia osmundae (strain CBS 9802 / IAM 14324 / JCM 22182 / KY 12970)</name>
    <dbReference type="NCBI Taxonomy" id="764103"/>
    <lineage>
        <taxon>Eukaryota</taxon>
        <taxon>Fungi</taxon>
        <taxon>Dikarya</taxon>
        <taxon>Basidiomycota</taxon>
        <taxon>Pucciniomycotina</taxon>
        <taxon>Mixiomycetes</taxon>
        <taxon>Mixiales</taxon>
        <taxon>Mixiaceae</taxon>
        <taxon>Mixia</taxon>
    </lineage>
</organism>
<dbReference type="InterPro" id="IPR001138">
    <property type="entry name" value="Zn2Cys6_DnaBD"/>
</dbReference>
<feature type="compositionally biased region" description="Low complexity" evidence="5">
    <location>
        <begin position="225"/>
        <end position="244"/>
    </location>
</feature>
<dbReference type="Proteomes" id="UP000009131">
    <property type="component" value="Unassembled WGS sequence"/>
</dbReference>
<dbReference type="GO" id="GO:0006351">
    <property type="term" value="P:DNA-templated transcription"/>
    <property type="evidence" value="ECO:0007669"/>
    <property type="project" value="InterPro"/>
</dbReference>
<feature type="compositionally biased region" description="Acidic residues" evidence="5">
    <location>
        <begin position="179"/>
        <end position="188"/>
    </location>
</feature>
<evidence type="ECO:0000259" key="6">
    <source>
        <dbReference type="PROSITE" id="PS50048"/>
    </source>
</evidence>
<dbReference type="CDD" id="cd00067">
    <property type="entry name" value="GAL4"/>
    <property type="match status" value="1"/>
</dbReference>
<feature type="compositionally biased region" description="Low complexity" evidence="5">
    <location>
        <begin position="57"/>
        <end position="70"/>
    </location>
</feature>
<dbReference type="AlphaFoldDB" id="G7E5R3"/>
<dbReference type="SUPFAM" id="SSF57701">
    <property type="entry name" value="Zn2/Cys6 DNA-binding domain"/>
    <property type="match status" value="1"/>
</dbReference>
<accession>G7E5R3</accession>
<evidence type="ECO:0000313" key="8">
    <source>
        <dbReference type="Proteomes" id="UP000009131"/>
    </source>
</evidence>
<keyword evidence="3" id="KW-0238">DNA-binding</keyword>
<dbReference type="Gene3D" id="4.10.240.10">
    <property type="entry name" value="Zn(2)-C6 fungal-type DNA-binding domain"/>
    <property type="match status" value="1"/>
</dbReference>
<keyword evidence="8" id="KW-1185">Reference proteome</keyword>
<evidence type="ECO:0000256" key="3">
    <source>
        <dbReference type="ARBA" id="ARBA00023125"/>
    </source>
</evidence>
<dbReference type="PROSITE" id="PS50048">
    <property type="entry name" value="ZN2_CY6_FUNGAL_2"/>
    <property type="match status" value="1"/>
</dbReference>
<dbReference type="InParanoid" id="G7E5R3"/>
<dbReference type="InterPro" id="IPR007219">
    <property type="entry name" value="XnlR_reg_dom"/>
</dbReference>
<gene>
    <name evidence="7" type="primary">Mo04856</name>
    <name evidence="7" type="ORF">E5Q_04856</name>
</gene>
<dbReference type="GO" id="GO:0005634">
    <property type="term" value="C:nucleus"/>
    <property type="evidence" value="ECO:0007669"/>
    <property type="project" value="UniProtKB-SubCell"/>
</dbReference>
<dbReference type="InterPro" id="IPR036864">
    <property type="entry name" value="Zn2-C6_fun-type_DNA-bd_sf"/>
</dbReference>
<dbReference type="Pfam" id="PF00172">
    <property type="entry name" value="Zn_clus"/>
    <property type="match status" value="1"/>
</dbReference>
<dbReference type="GO" id="GO:0003677">
    <property type="term" value="F:DNA binding"/>
    <property type="evidence" value="ECO:0007669"/>
    <property type="project" value="UniProtKB-KW"/>
</dbReference>
<feature type="compositionally biased region" description="Low complexity" evidence="5">
    <location>
        <begin position="160"/>
        <end position="178"/>
    </location>
</feature>
<dbReference type="GO" id="GO:0000981">
    <property type="term" value="F:DNA-binding transcription factor activity, RNA polymerase II-specific"/>
    <property type="evidence" value="ECO:0007669"/>
    <property type="project" value="InterPro"/>
</dbReference>
<evidence type="ECO:0000256" key="4">
    <source>
        <dbReference type="ARBA" id="ARBA00023242"/>
    </source>
</evidence>
<feature type="region of interest" description="Disordered" evidence="5">
    <location>
        <begin position="219"/>
        <end position="244"/>
    </location>
</feature>
<name>G7E5R3_MIXOS</name>
<feature type="region of interest" description="Disordered" evidence="5">
    <location>
        <begin position="647"/>
        <end position="672"/>
    </location>
</feature>
<feature type="region of interest" description="Disordered" evidence="5">
    <location>
        <begin position="116"/>
        <end position="188"/>
    </location>
</feature>
<comment type="caution">
    <text evidence="7">The sequence shown here is derived from an EMBL/GenBank/DDBJ whole genome shotgun (WGS) entry which is preliminary data.</text>
</comment>
<evidence type="ECO:0000313" key="7">
    <source>
        <dbReference type="EMBL" id="GAA98173.1"/>
    </source>
</evidence>